<proteinExistence type="predicted"/>
<feature type="domain" description="F-box" evidence="1">
    <location>
        <begin position="47"/>
        <end position="93"/>
    </location>
</feature>
<evidence type="ECO:0000259" key="1">
    <source>
        <dbReference type="PROSITE" id="PS50181"/>
    </source>
</evidence>
<protein>
    <recommendedName>
        <fullName evidence="1">F-box domain-containing protein</fullName>
    </recommendedName>
</protein>
<gene>
    <name evidence="2" type="ORF">IWX90DRAFT_179350</name>
</gene>
<accession>A0ABR1XVU0</accession>
<comment type="caution">
    <text evidence="2">The sequence shown here is derived from an EMBL/GenBank/DDBJ whole genome shotgun (WGS) entry which is preliminary data.</text>
</comment>
<sequence length="321" mass="36946">MATMDIDNFDEVTYQPLADSYALDEAEDFRVFPLQYGHAVEEPRQNLGALDALPLELIQSTLSLVDLETLQHFRRVNRRALKVVDGMPEYKAVATFAQNALRGIQIIKADRWNTCEALYKAICTAECETCGDFGGYLYLLTCKRVCFLCFTHNEIFRPLSFSYASEVFDIRKRDIKKLPHMENVPGAYSFRRFSRPKRRNFVDHRSVCQESLTLHGSTCTVEQCVPPPTKQEREKDFGETRMEMTTGGTGKHCPERYIAIVRAPALNPATRELEFGVHCVACRDSYHEHLSTQRYRKYTRASFAAHLAEFGPIERTKHIRR</sequence>
<keyword evidence="3" id="KW-1185">Reference proteome</keyword>
<dbReference type="InterPro" id="IPR001810">
    <property type="entry name" value="F-box_dom"/>
</dbReference>
<dbReference type="Proteomes" id="UP001456524">
    <property type="component" value="Unassembled WGS sequence"/>
</dbReference>
<dbReference type="EMBL" id="JBBWUH010000004">
    <property type="protein sequence ID" value="KAK8169464.1"/>
    <property type="molecule type" value="Genomic_DNA"/>
</dbReference>
<dbReference type="PROSITE" id="PS50181">
    <property type="entry name" value="FBOX"/>
    <property type="match status" value="1"/>
</dbReference>
<name>A0ABR1XVU0_9PEZI</name>
<reference evidence="2 3" key="1">
    <citation type="journal article" date="2022" name="G3 (Bethesda)">
        <title>Enemy or ally: a genomic approach to elucidate the lifestyle of Phyllosticta citrichinaensis.</title>
        <authorList>
            <person name="Buijs V.A."/>
            <person name="Groenewald J.Z."/>
            <person name="Haridas S."/>
            <person name="LaButti K.M."/>
            <person name="Lipzen A."/>
            <person name="Martin F.M."/>
            <person name="Barry K."/>
            <person name="Grigoriev I.V."/>
            <person name="Crous P.W."/>
            <person name="Seidl M.F."/>
        </authorList>
    </citation>
    <scope>NUCLEOTIDE SEQUENCE [LARGE SCALE GENOMIC DNA]</scope>
    <source>
        <strain evidence="2 3">CBS 129764</strain>
    </source>
</reference>
<organism evidence="2 3">
    <name type="scientific">Phyllosticta citrichinensis</name>
    <dbReference type="NCBI Taxonomy" id="1130410"/>
    <lineage>
        <taxon>Eukaryota</taxon>
        <taxon>Fungi</taxon>
        <taxon>Dikarya</taxon>
        <taxon>Ascomycota</taxon>
        <taxon>Pezizomycotina</taxon>
        <taxon>Dothideomycetes</taxon>
        <taxon>Dothideomycetes incertae sedis</taxon>
        <taxon>Botryosphaeriales</taxon>
        <taxon>Phyllostictaceae</taxon>
        <taxon>Phyllosticta</taxon>
    </lineage>
</organism>
<evidence type="ECO:0000313" key="2">
    <source>
        <dbReference type="EMBL" id="KAK8169464.1"/>
    </source>
</evidence>
<evidence type="ECO:0000313" key="3">
    <source>
        <dbReference type="Proteomes" id="UP001456524"/>
    </source>
</evidence>